<dbReference type="Proteomes" id="UP000247612">
    <property type="component" value="Unassembled WGS sequence"/>
</dbReference>
<evidence type="ECO:0000259" key="12">
    <source>
        <dbReference type="PROSITE" id="PS50109"/>
    </source>
</evidence>
<dbReference type="GO" id="GO:0004721">
    <property type="term" value="F:phosphoprotein phosphatase activity"/>
    <property type="evidence" value="ECO:0007669"/>
    <property type="project" value="TreeGrafter"/>
</dbReference>
<sequence length="336" mass="39157">MKTIEFIKEKFLLLVAAILVYLAMLSFMLITKIQIEIVLVITFLFWSYTLGSFVVEYMRRKNTYDEWMMTMEKLDQKYLLSECMEEPNFLDGKILYELLKECDKSMLDHVNEYKYRQLDYKEYIEMWVHEIKTPLAAAKLILENNPSPVRDSLLEEVNKVEDYVEQALFYARSSTLEKDYIIKKFTLEEMVNKVIRKHSKIFIMRGIGLKLENLDLNVYTDNKWVEFILDQILVNALKYCDASQPQIEICACQYANSVLLEIKDNGSGVADNEIGRVFDRGFTGSRGRKQEASTGLGLYLCKQLCNKLNLGIDFRMSGHQTIVGITFPLNTYNLAD</sequence>
<dbReference type="GO" id="GO:0016036">
    <property type="term" value="P:cellular response to phosphate starvation"/>
    <property type="evidence" value="ECO:0007669"/>
    <property type="project" value="TreeGrafter"/>
</dbReference>
<keyword evidence="5" id="KW-0808">Transferase</keyword>
<name>A0A2V2FNV6_9FIRM</name>
<reference evidence="13" key="2">
    <citation type="submission" date="2022-03" db="EMBL/GenBank/DDBJ databases">
        <title>First case of bacteraemia caused by Dielma fastidiosa in a patient hospitalised with diverticulitis.</title>
        <authorList>
            <person name="Forman-Ankjaer B."/>
            <person name="Hvid-Jensen F."/>
            <person name="Kobel C.M."/>
            <person name="Greve T."/>
        </authorList>
    </citation>
    <scope>NUCLEOTIDE SEQUENCE</scope>
    <source>
        <strain evidence="13">AUH_DF_2021</strain>
    </source>
</reference>
<keyword evidence="6 11" id="KW-0812">Transmembrane</keyword>
<dbReference type="InterPro" id="IPR050351">
    <property type="entry name" value="BphY/WalK/GraS-like"/>
</dbReference>
<feature type="transmembrane region" description="Helical" evidence="11">
    <location>
        <begin position="12"/>
        <end position="31"/>
    </location>
</feature>
<keyword evidence="4" id="KW-1003">Cell membrane</keyword>
<dbReference type="GO" id="GO:0000155">
    <property type="term" value="F:phosphorelay sensor kinase activity"/>
    <property type="evidence" value="ECO:0007669"/>
    <property type="project" value="InterPro"/>
</dbReference>
<dbReference type="EC" id="2.7.13.3" evidence="3"/>
<comment type="caution">
    <text evidence="14">The sequence shown here is derived from an EMBL/GenBank/DDBJ whole genome shotgun (WGS) entry which is preliminary data.</text>
</comment>
<evidence type="ECO:0000313" key="15">
    <source>
        <dbReference type="Proteomes" id="UP000247612"/>
    </source>
</evidence>
<evidence type="ECO:0000256" key="7">
    <source>
        <dbReference type="ARBA" id="ARBA00022777"/>
    </source>
</evidence>
<dbReference type="EMBL" id="JALDAW010000022">
    <property type="protein sequence ID" value="MDY5168991.1"/>
    <property type="molecule type" value="Genomic_DNA"/>
</dbReference>
<dbReference type="InterPro" id="IPR003594">
    <property type="entry name" value="HATPase_dom"/>
</dbReference>
<dbReference type="RefSeq" id="WP_022938709.1">
    <property type="nucleotide sequence ID" value="NZ_BAABZA010000002.1"/>
</dbReference>
<gene>
    <name evidence="14" type="ORF">DES51_102140</name>
    <name evidence="13" type="ORF">MQE39_12805</name>
</gene>
<dbReference type="PROSITE" id="PS50109">
    <property type="entry name" value="HIS_KIN"/>
    <property type="match status" value="1"/>
</dbReference>
<dbReference type="Gene3D" id="3.30.565.10">
    <property type="entry name" value="Histidine kinase-like ATPase, C-terminal domain"/>
    <property type="match status" value="1"/>
</dbReference>
<dbReference type="GeneID" id="94441230"/>
<dbReference type="InterPro" id="IPR003661">
    <property type="entry name" value="HisK_dim/P_dom"/>
</dbReference>
<dbReference type="GO" id="GO:0005524">
    <property type="term" value="F:ATP binding"/>
    <property type="evidence" value="ECO:0007669"/>
    <property type="project" value="UniProtKB-KW"/>
</dbReference>
<organism evidence="14 15">
    <name type="scientific">Dielma fastidiosa</name>
    <dbReference type="NCBI Taxonomy" id="1034346"/>
    <lineage>
        <taxon>Bacteria</taxon>
        <taxon>Bacillati</taxon>
        <taxon>Bacillota</taxon>
        <taxon>Erysipelotrichia</taxon>
        <taxon>Erysipelotrichales</taxon>
        <taxon>Erysipelotrichaceae</taxon>
        <taxon>Dielma</taxon>
    </lineage>
</organism>
<keyword evidence="10 11" id="KW-0472">Membrane</keyword>
<keyword evidence="13" id="KW-0547">Nucleotide-binding</keyword>
<dbReference type="InterPro" id="IPR036890">
    <property type="entry name" value="HATPase_C_sf"/>
</dbReference>
<comment type="subcellular location">
    <subcellularLocation>
        <location evidence="2">Cell membrane</location>
        <topology evidence="2">Multi-pass membrane protein</topology>
    </subcellularLocation>
</comment>
<reference evidence="14 15" key="1">
    <citation type="submission" date="2018-05" db="EMBL/GenBank/DDBJ databases">
        <title>Genomic Encyclopedia of Type Strains, Phase IV (KMG-IV): sequencing the most valuable type-strain genomes for metagenomic binning, comparative biology and taxonomic classification.</title>
        <authorList>
            <person name="Goeker M."/>
        </authorList>
    </citation>
    <scope>NUCLEOTIDE SEQUENCE [LARGE SCALE GENOMIC DNA]</scope>
    <source>
        <strain evidence="14 15">JC118</strain>
    </source>
</reference>
<evidence type="ECO:0000256" key="6">
    <source>
        <dbReference type="ARBA" id="ARBA00022692"/>
    </source>
</evidence>
<dbReference type="EMBL" id="QJKH01000002">
    <property type="protein sequence ID" value="PXX81021.1"/>
    <property type="molecule type" value="Genomic_DNA"/>
</dbReference>
<evidence type="ECO:0000256" key="10">
    <source>
        <dbReference type="ARBA" id="ARBA00023136"/>
    </source>
</evidence>
<accession>A0A2V2FNV6</accession>
<evidence type="ECO:0000256" key="2">
    <source>
        <dbReference type="ARBA" id="ARBA00004651"/>
    </source>
</evidence>
<dbReference type="PANTHER" id="PTHR45453:SF2">
    <property type="entry name" value="HISTIDINE KINASE"/>
    <property type="match status" value="1"/>
</dbReference>
<proteinExistence type="predicted"/>
<evidence type="ECO:0000256" key="4">
    <source>
        <dbReference type="ARBA" id="ARBA00022475"/>
    </source>
</evidence>
<evidence type="ECO:0000313" key="13">
    <source>
        <dbReference type="EMBL" id="MDY5168991.1"/>
    </source>
</evidence>
<evidence type="ECO:0000256" key="1">
    <source>
        <dbReference type="ARBA" id="ARBA00000085"/>
    </source>
</evidence>
<dbReference type="SMART" id="SM00387">
    <property type="entry name" value="HATPase_c"/>
    <property type="match status" value="1"/>
</dbReference>
<dbReference type="OrthoDB" id="9780487at2"/>
<dbReference type="Pfam" id="PF02518">
    <property type="entry name" value="HATPase_c"/>
    <property type="match status" value="1"/>
</dbReference>
<keyword evidence="7" id="KW-0418">Kinase</keyword>
<dbReference type="GO" id="GO:0005886">
    <property type="term" value="C:plasma membrane"/>
    <property type="evidence" value="ECO:0007669"/>
    <property type="project" value="UniProtKB-SubCell"/>
</dbReference>
<keyword evidence="15" id="KW-1185">Reference proteome</keyword>
<dbReference type="SUPFAM" id="SSF55874">
    <property type="entry name" value="ATPase domain of HSP90 chaperone/DNA topoisomerase II/histidine kinase"/>
    <property type="match status" value="1"/>
</dbReference>
<evidence type="ECO:0000256" key="3">
    <source>
        <dbReference type="ARBA" id="ARBA00012438"/>
    </source>
</evidence>
<dbReference type="PANTHER" id="PTHR45453">
    <property type="entry name" value="PHOSPHATE REGULON SENSOR PROTEIN PHOR"/>
    <property type="match status" value="1"/>
</dbReference>
<protein>
    <recommendedName>
        <fullName evidence="3">histidine kinase</fullName>
        <ecNumber evidence="3">2.7.13.3</ecNumber>
    </recommendedName>
</protein>
<keyword evidence="9" id="KW-0902">Two-component regulatory system</keyword>
<evidence type="ECO:0000313" key="14">
    <source>
        <dbReference type="EMBL" id="PXX81021.1"/>
    </source>
</evidence>
<dbReference type="CDD" id="cd00082">
    <property type="entry name" value="HisKA"/>
    <property type="match status" value="1"/>
</dbReference>
<evidence type="ECO:0000256" key="5">
    <source>
        <dbReference type="ARBA" id="ARBA00022679"/>
    </source>
</evidence>
<dbReference type="AlphaFoldDB" id="A0A2V2FNV6"/>
<feature type="domain" description="Histidine kinase" evidence="12">
    <location>
        <begin position="126"/>
        <end position="331"/>
    </location>
</feature>
<dbReference type="InterPro" id="IPR005467">
    <property type="entry name" value="His_kinase_dom"/>
</dbReference>
<dbReference type="STRING" id="1034346.GCA_000313565_02424"/>
<keyword evidence="13" id="KW-0067">ATP-binding</keyword>
<feature type="transmembrane region" description="Helical" evidence="11">
    <location>
        <begin position="37"/>
        <end position="58"/>
    </location>
</feature>
<dbReference type="Proteomes" id="UP001276902">
    <property type="component" value="Unassembled WGS sequence"/>
</dbReference>
<evidence type="ECO:0000256" key="11">
    <source>
        <dbReference type="SAM" id="Phobius"/>
    </source>
</evidence>
<keyword evidence="8 11" id="KW-1133">Transmembrane helix</keyword>
<evidence type="ECO:0000256" key="9">
    <source>
        <dbReference type="ARBA" id="ARBA00023012"/>
    </source>
</evidence>
<comment type="catalytic activity">
    <reaction evidence="1">
        <text>ATP + protein L-histidine = ADP + protein N-phospho-L-histidine.</text>
        <dbReference type="EC" id="2.7.13.3"/>
    </reaction>
</comment>
<evidence type="ECO:0000256" key="8">
    <source>
        <dbReference type="ARBA" id="ARBA00022989"/>
    </source>
</evidence>